<evidence type="ECO:0000256" key="5">
    <source>
        <dbReference type="ARBA" id="ARBA00022519"/>
    </source>
</evidence>
<dbReference type="InterPro" id="IPR001460">
    <property type="entry name" value="PCN-bd_Tpept"/>
</dbReference>
<reference evidence="17 18" key="1">
    <citation type="submission" date="2016-11" db="EMBL/GenBank/DDBJ databases">
        <title>Draft Genome Sequences of Nine Cyanobacterial Strains from Diverse Habitats.</title>
        <authorList>
            <person name="Zhu T."/>
            <person name="Hou S."/>
            <person name="Lu X."/>
            <person name="Hess W.R."/>
        </authorList>
    </citation>
    <scope>NUCLEOTIDE SEQUENCE [LARGE SCALE GENOMIC DNA]</scope>
    <source>
        <strain evidence="17 18">5.2 s.c.1</strain>
    </source>
</reference>
<dbReference type="GO" id="GO:0005886">
    <property type="term" value="C:plasma membrane"/>
    <property type="evidence" value="ECO:0007669"/>
    <property type="project" value="UniProtKB-SubCell"/>
</dbReference>
<protein>
    <submittedName>
        <fullName evidence="17">Penicillin-binding protein 2</fullName>
    </submittedName>
</protein>
<dbReference type="OrthoDB" id="9766847at2"/>
<evidence type="ECO:0000256" key="2">
    <source>
        <dbReference type="ARBA" id="ARBA00004236"/>
    </source>
</evidence>
<evidence type="ECO:0000256" key="6">
    <source>
        <dbReference type="ARBA" id="ARBA00022670"/>
    </source>
</evidence>
<name>A0A1U7HW22_9CHRO</name>
<dbReference type="RefSeq" id="WP_073548859.1">
    <property type="nucleotide sequence ID" value="NZ_CAWMVK010000039.1"/>
</dbReference>
<dbReference type="GO" id="GO:0008658">
    <property type="term" value="F:penicillin binding"/>
    <property type="evidence" value="ECO:0007669"/>
    <property type="project" value="InterPro"/>
</dbReference>
<comment type="subcellular location">
    <subcellularLocation>
        <location evidence="2">Cell membrane</location>
    </subcellularLocation>
    <subcellularLocation>
        <location evidence="1">Membrane</location>
        <topology evidence="1">Single-pass membrane protein</topology>
    </subcellularLocation>
</comment>
<keyword evidence="10" id="KW-0573">Peptidoglycan synthesis</keyword>
<feature type="domain" description="Penicillin-binding protein dimerisation" evidence="16">
    <location>
        <begin position="68"/>
        <end position="238"/>
    </location>
</feature>
<evidence type="ECO:0000256" key="10">
    <source>
        <dbReference type="ARBA" id="ARBA00022984"/>
    </source>
</evidence>
<dbReference type="GO" id="GO:0071555">
    <property type="term" value="P:cell wall organization"/>
    <property type="evidence" value="ECO:0007669"/>
    <property type="project" value="UniProtKB-KW"/>
</dbReference>
<evidence type="ECO:0000313" key="18">
    <source>
        <dbReference type="Proteomes" id="UP000185984"/>
    </source>
</evidence>
<keyword evidence="13" id="KW-0961">Cell wall biogenesis/degradation</keyword>
<keyword evidence="9" id="KW-0133">Cell shape</keyword>
<sequence length="588" mass="64410">MALFSPQFTGKNIAARTVGRDRQSLAIVLSITIILFGGIGSRLAYLQLIEGAQLRQLADSNRIRLIPKQPERGNIFDRNGKILASSRLSHAVYIWPQAPKKATWQTTRTRLAKILNIPETEIQQRLDKAGDNSPTLVRIARDLNPAQITALAEYRNELRDVEVYIEAVRNYPNQEIAAHVLGYTGEMNDEELAKKRSEGYRLGDVIGKMGVEAAFEQQLRGEWGGQQVEVDGAGRILRLLGEKPAKPGRDVHLTIDLNVQKAAEAALGQRQGAIVALDPNNGEVLAMVSRPAFDPNIFSKRVTPEIWQQLQSKQHPFVNRALQSFPPASTFKVITTTAGIESGKFAPNATLPTYGCMNIGGTTFCDWNRAGFGRLGFVGALAWSSNTFYYQIAQRVGEATLIDWTRRYGFGEKTGIELAPEESAGLVADNSWKQKNLNLPWSVGDTVNMSIGQGFLQVTPLQLAVMFAVPANGGDRVQPHLLKDNEVSKWRESLNLKPETVRVLRQGLRQVISGGTGQVLNVPTLPPVAGKSGTAQTFRKQAHAWFGAYAPADKPEIVVVAFAEHSGGGGGKVAAPMVLKVLEAYFKK</sequence>
<evidence type="ECO:0000256" key="4">
    <source>
        <dbReference type="ARBA" id="ARBA00022475"/>
    </source>
</evidence>
<evidence type="ECO:0000313" key="17">
    <source>
        <dbReference type="EMBL" id="OKH27777.1"/>
    </source>
</evidence>
<evidence type="ECO:0000259" key="15">
    <source>
        <dbReference type="Pfam" id="PF00905"/>
    </source>
</evidence>
<comment type="caution">
    <text evidence="17">The sequence shown here is derived from an EMBL/GenBank/DDBJ whole genome shotgun (WGS) entry which is preliminary data.</text>
</comment>
<dbReference type="Pfam" id="PF03717">
    <property type="entry name" value="PBP_dimer"/>
    <property type="match status" value="1"/>
</dbReference>
<keyword evidence="12 14" id="KW-0472">Membrane</keyword>
<dbReference type="NCBIfam" id="TIGR03423">
    <property type="entry name" value="pbp2_mrdA"/>
    <property type="match status" value="1"/>
</dbReference>
<dbReference type="STRING" id="247279.NIES1031_07640"/>
<evidence type="ECO:0000256" key="14">
    <source>
        <dbReference type="SAM" id="Phobius"/>
    </source>
</evidence>
<dbReference type="GO" id="GO:0009252">
    <property type="term" value="P:peptidoglycan biosynthetic process"/>
    <property type="evidence" value="ECO:0007669"/>
    <property type="project" value="UniProtKB-KW"/>
</dbReference>
<dbReference type="InterPro" id="IPR012338">
    <property type="entry name" value="Beta-lactam/transpept-like"/>
</dbReference>
<evidence type="ECO:0000256" key="7">
    <source>
        <dbReference type="ARBA" id="ARBA00022692"/>
    </source>
</evidence>
<dbReference type="SUPFAM" id="SSF56519">
    <property type="entry name" value="Penicillin binding protein dimerisation domain"/>
    <property type="match status" value="1"/>
</dbReference>
<dbReference type="PANTHER" id="PTHR30627:SF2">
    <property type="entry name" value="PEPTIDOGLYCAN D,D-TRANSPEPTIDASE MRDA"/>
    <property type="match status" value="1"/>
</dbReference>
<dbReference type="EMBL" id="MRCC01000005">
    <property type="protein sequence ID" value="OKH27777.1"/>
    <property type="molecule type" value="Genomic_DNA"/>
</dbReference>
<keyword evidence="4" id="KW-1003">Cell membrane</keyword>
<dbReference type="GO" id="GO:0071972">
    <property type="term" value="F:peptidoglycan L,D-transpeptidase activity"/>
    <property type="evidence" value="ECO:0007669"/>
    <property type="project" value="TreeGrafter"/>
</dbReference>
<comment type="similarity">
    <text evidence="3">Belongs to the transpeptidase family.</text>
</comment>
<organism evidence="17 18">
    <name type="scientific">Chroogloeocystis siderophila 5.2 s.c.1</name>
    <dbReference type="NCBI Taxonomy" id="247279"/>
    <lineage>
        <taxon>Bacteria</taxon>
        <taxon>Bacillati</taxon>
        <taxon>Cyanobacteriota</taxon>
        <taxon>Cyanophyceae</taxon>
        <taxon>Oscillatoriophycideae</taxon>
        <taxon>Chroococcales</taxon>
        <taxon>Chroococcaceae</taxon>
        <taxon>Chroogloeocystis</taxon>
    </lineage>
</organism>
<evidence type="ECO:0000256" key="11">
    <source>
        <dbReference type="ARBA" id="ARBA00022989"/>
    </source>
</evidence>
<gene>
    <name evidence="17" type="ORF">NIES1031_07640</name>
</gene>
<dbReference type="GO" id="GO:0009002">
    <property type="term" value="F:serine-type D-Ala-D-Ala carboxypeptidase activity"/>
    <property type="evidence" value="ECO:0007669"/>
    <property type="project" value="InterPro"/>
</dbReference>
<proteinExistence type="inferred from homology"/>
<dbReference type="PANTHER" id="PTHR30627">
    <property type="entry name" value="PEPTIDOGLYCAN D,D-TRANSPEPTIDASE"/>
    <property type="match status" value="1"/>
</dbReference>
<evidence type="ECO:0000256" key="12">
    <source>
        <dbReference type="ARBA" id="ARBA00023136"/>
    </source>
</evidence>
<evidence type="ECO:0000256" key="1">
    <source>
        <dbReference type="ARBA" id="ARBA00004167"/>
    </source>
</evidence>
<evidence type="ECO:0000256" key="3">
    <source>
        <dbReference type="ARBA" id="ARBA00007171"/>
    </source>
</evidence>
<evidence type="ECO:0000256" key="9">
    <source>
        <dbReference type="ARBA" id="ARBA00022960"/>
    </source>
</evidence>
<dbReference type="Proteomes" id="UP000185984">
    <property type="component" value="Unassembled WGS sequence"/>
</dbReference>
<dbReference type="Pfam" id="PF00905">
    <property type="entry name" value="Transpeptidase"/>
    <property type="match status" value="1"/>
</dbReference>
<dbReference type="SUPFAM" id="SSF56601">
    <property type="entry name" value="beta-lactamase/transpeptidase-like"/>
    <property type="match status" value="1"/>
</dbReference>
<dbReference type="Gene3D" id="3.90.1310.10">
    <property type="entry name" value="Penicillin-binding protein 2a (Domain 2)"/>
    <property type="match status" value="1"/>
</dbReference>
<dbReference type="AlphaFoldDB" id="A0A1U7HW22"/>
<keyword evidence="5" id="KW-0997">Cell inner membrane</keyword>
<dbReference type="InterPro" id="IPR036138">
    <property type="entry name" value="PBP_dimer_sf"/>
</dbReference>
<dbReference type="Gene3D" id="3.40.710.10">
    <property type="entry name" value="DD-peptidase/beta-lactamase superfamily"/>
    <property type="match status" value="1"/>
</dbReference>
<keyword evidence="11 14" id="KW-1133">Transmembrane helix</keyword>
<keyword evidence="18" id="KW-1185">Reference proteome</keyword>
<evidence type="ECO:0000256" key="8">
    <source>
        <dbReference type="ARBA" id="ARBA00022801"/>
    </source>
</evidence>
<keyword evidence="8" id="KW-0378">Hydrolase</keyword>
<evidence type="ECO:0000259" key="16">
    <source>
        <dbReference type="Pfam" id="PF03717"/>
    </source>
</evidence>
<dbReference type="InterPro" id="IPR017790">
    <property type="entry name" value="Penicillin-binding_protein_2"/>
</dbReference>
<accession>A0A1U7HW22</accession>
<evidence type="ECO:0000256" key="13">
    <source>
        <dbReference type="ARBA" id="ARBA00023316"/>
    </source>
</evidence>
<dbReference type="InterPro" id="IPR050515">
    <property type="entry name" value="Beta-lactam/transpept"/>
</dbReference>
<feature type="domain" description="Penicillin-binding protein transpeptidase" evidence="15">
    <location>
        <begin position="272"/>
        <end position="582"/>
    </location>
</feature>
<dbReference type="GO" id="GO:0008360">
    <property type="term" value="P:regulation of cell shape"/>
    <property type="evidence" value="ECO:0007669"/>
    <property type="project" value="UniProtKB-KW"/>
</dbReference>
<keyword evidence="6" id="KW-0645">Protease</keyword>
<keyword evidence="7 14" id="KW-0812">Transmembrane</keyword>
<feature type="transmembrane region" description="Helical" evidence="14">
    <location>
        <begin position="25"/>
        <end position="45"/>
    </location>
</feature>
<dbReference type="GO" id="GO:0006508">
    <property type="term" value="P:proteolysis"/>
    <property type="evidence" value="ECO:0007669"/>
    <property type="project" value="UniProtKB-KW"/>
</dbReference>
<dbReference type="Gene3D" id="3.30.1390.30">
    <property type="entry name" value="Penicillin-binding protein 2a, domain 3"/>
    <property type="match status" value="1"/>
</dbReference>
<dbReference type="InterPro" id="IPR005311">
    <property type="entry name" value="PBP_dimer"/>
</dbReference>